<dbReference type="OrthoDB" id="711596at2"/>
<dbReference type="Pfam" id="PF01475">
    <property type="entry name" value="FUR"/>
    <property type="match status" value="1"/>
</dbReference>
<comment type="caution">
    <text evidence="1">The sequence shown here is derived from an EMBL/GenBank/DDBJ whole genome shotgun (WGS) entry which is preliminary data.</text>
</comment>
<dbReference type="GO" id="GO:0003700">
    <property type="term" value="F:DNA-binding transcription factor activity"/>
    <property type="evidence" value="ECO:0007669"/>
    <property type="project" value="InterPro"/>
</dbReference>
<name>A0A4Q6XU78_9SPHI</name>
<dbReference type="InterPro" id="IPR002481">
    <property type="entry name" value="FUR"/>
</dbReference>
<dbReference type="Proteomes" id="UP000292855">
    <property type="component" value="Unassembled WGS sequence"/>
</dbReference>
<dbReference type="AlphaFoldDB" id="A0A4Q6XU78"/>
<dbReference type="InterPro" id="IPR036390">
    <property type="entry name" value="WH_DNA-bd_sf"/>
</dbReference>
<sequence length="80" mass="9271">MQRTKTQEAIIKLLSYHKEFLDGESIFLKLNADEKHYSYAAVYNAIRVLHEVGVIQSETQAAGRKKCYTMARTSEKQNYL</sequence>
<protein>
    <submittedName>
        <fullName evidence="1">Uncharacterized protein</fullName>
    </submittedName>
</protein>
<dbReference type="InterPro" id="IPR036388">
    <property type="entry name" value="WH-like_DNA-bd_sf"/>
</dbReference>
<dbReference type="Gene3D" id="1.10.10.10">
    <property type="entry name" value="Winged helix-like DNA-binding domain superfamily/Winged helix DNA-binding domain"/>
    <property type="match status" value="1"/>
</dbReference>
<dbReference type="SUPFAM" id="SSF46785">
    <property type="entry name" value="Winged helix' DNA-binding domain"/>
    <property type="match status" value="1"/>
</dbReference>
<gene>
    <name evidence="1" type="ORF">EWE74_12280</name>
</gene>
<keyword evidence="2" id="KW-1185">Reference proteome</keyword>
<reference evidence="1 2" key="1">
    <citation type="submission" date="2019-02" db="EMBL/GenBank/DDBJ databases">
        <authorList>
            <person name="Li Y."/>
        </authorList>
    </citation>
    <scope>NUCLEOTIDE SEQUENCE [LARGE SCALE GENOMIC DNA]</scope>
    <source>
        <strain evidence="1 2">30C10-4-7</strain>
    </source>
</reference>
<dbReference type="EMBL" id="SGIT01000002">
    <property type="protein sequence ID" value="RZF59906.1"/>
    <property type="molecule type" value="Genomic_DNA"/>
</dbReference>
<organism evidence="1 2">
    <name type="scientific">Sphingobacterium corticibacterium</name>
    <dbReference type="NCBI Taxonomy" id="2484746"/>
    <lineage>
        <taxon>Bacteria</taxon>
        <taxon>Pseudomonadati</taxon>
        <taxon>Bacteroidota</taxon>
        <taxon>Sphingobacteriia</taxon>
        <taxon>Sphingobacteriales</taxon>
        <taxon>Sphingobacteriaceae</taxon>
        <taxon>Sphingobacterium</taxon>
    </lineage>
</organism>
<proteinExistence type="predicted"/>
<evidence type="ECO:0000313" key="1">
    <source>
        <dbReference type="EMBL" id="RZF59906.1"/>
    </source>
</evidence>
<evidence type="ECO:0000313" key="2">
    <source>
        <dbReference type="Proteomes" id="UP000292855"/>
    </source>
</evidence>
<accession>A0A4Q6XU78</accession>
<dbReference type="RefSeq" id="WP_130141824.1">
    <property type="nucleotide sequence ID" value="NZ_SGIT01000002.1"/>
</dbReference>